<dbReference type="GO" id="GO:0009507">
    <property type="term" value="C:chloroplast"/>
    <property type="evidence" value="ECO:0007669"/>
    <property type="project" value="UniProtKB-SubCell"/>
</dbReference>
<dbReference type="SUPFAM" id="SSF53633">
    <property type="entry name" value="Carbamate kinase-like"/>
    <property type="match status" value="1"/>
</dbReference>
<comment type="catalytic activity">
    <reaction evidence="8">
        <text>N-acetyl-L-glutamate + ATP = N-acetyl-L-glutamyl 5-phosphate + ADP</text>
        <dbReference type="Rhea" id="RHEA:14629"/>
        <dbReference type="ChEBI" id="CHEBI:30616"/>
        <dbReference type="ChEBI" id="CHEBI:44337"/>
        <dbReference type="ChEBI" id="CHEBI:57936"/>
        <dbReference type="ChEBI" id="CHEBI:456216"/>
        <dbReference type="EC" id="2.7.2.8"/>
    </reaction>
</comment>
<reference evidence="10" key="1">
    <citation type="journal article" date="2017" name="J. Phycol.">
        <title>Analysis of chloroplast genomes and a supermatrix inform reclassification of the Rhodomelaceae (Rhodophyta).</title>
        <authorList>
            <person name="Diaz-Tapia P."/>
            <person name="Maggs C.A."/>
            <person name="West J.A."/>
            <person name="Verbruggen H."/>
        </authorList>
    </citation>
    <scope>NUCLEOTIDE SEQUENCE</scope>
    <source>
        <strain evidence="10">PD1686</strain>
    </source>
</reference>
<evidence type="ECO:0000256" key="5">
    <source>
        <dbReference type="ARBA" id="ARBA00022741"/>
    </source>
</evidence>
<keyword evidence="5 8" id="KW-0547">Nucleotide-binding</keyword>
<dbReference type="InterPro" id="IPR037528">
    <property type="entry name" value="ArgB"/>
</dbReference>
<dbReference type="InterPro" id="IPR001057">
    <property type="entry name" value="Glu/AcGlu_kinase"/>
</dbReference>
<dbReference type="InterPro" id="IPR041727">
    <property type="entry name" value="NAGK-C"/>
</dbReference>
<protein>
    <recommendedName>
        <fullName evidence="8">Acetylglutamate kinase</fullName>
        <ecNumber evidence="8">2.7.2.8</ecNumber>
    </recommendedName>
    <alternativeName>
        <fullName evidence="8">N-acetyl-L-glutamate 5-phosphotransferase</fullName>
    </alternativeName>
    <alternativeName>
        <fullName evidence="8">NAG kinase</fullName>
        <shortName evidence="8">NAGK</shortName>
    </alternativeName>
</protein>
<gene>
    <name evidence="8 10" type="primary">argB</name>
</gene>
<evidence type="ECO:0000256" key="7">
    <source>
        <dbReference type="ARBA" id="ARBA00022840"/>
    </source>
</evidence>
<keyword evidence="7 8" id="KW-0067">ATP-binding</keyword>
<accession>A0A1Z1MSH5</accession>
<keyword evidence="3 8" id="KW-0028">Amino-acid biosynthesis</keyword>
<evidence type="ECO:0000256" key="8">
    <source>
        <dbReference type="HAMAP-Rule" id="MF_00082"/>
    </source>
</evidence>
<feature type="binding site" evidence="8">
    <location>
        <position position="88"/>
    </location>
    <ligand>
        <name>substrate</name>
    </ligand>
</feature>
<evidence type="ECO:0000256" key="6">
    <source>
        <dbReference type="ARBA" id="ARBA00022777"/>
    </source>
</evidence>
<feature type="site" description="Transition state stabilizer" evidence="8">
    <location>
        <position position="244"/>
    </location>
</feature>
<evidence type="ECO:0000256" key="4">
    <source>
        <dbReference type="ARBA" id="ARBA00022679"/>
    </source>
</evidence>
<dbReference type="PANTHER" id="PTHR23342:SF0">
    <property type="entry name" value="N-ACETYLGLUTAMATE SYNTHASE, MITOCHONDRIAL"/>
    <property type="match status" value="1"/>
</dbReference>
<dbReference type="AlphaFoldDB" id="A0A1Z1MSH5"/>
<dbReference type="PRINTS" id="PR00474">
    <property type="entry name" value="GLU5KINASE"/>
</dbReference>
<dbReference type="UniPathway" id="UPA00068">
    <property type="reaction ID" value="UER00107"/>
</dbReference>
<keyword evidence="4 8" id="KW-0808">Transferase</keyword>
<keyword evidence="10" id="KW-0150">Chloroplast</keyword>
<sequence length="286" mass="31010">MSNTVTSDCFCFSNDTLSLIHKYTGSTFVIKYGGSAMQDTSLQSQVIQDLSFLHCLGINIILVHGGGMFIDQWLNKLNIKPVFQDGVRITDSQTMDVVEMVLVGRVNKKLVTLLNQNSINSVGLSGQDANLVIASSISDASSNLTGQVDSVNPQLLHLLLSNNFIPVVASVASDYRGNRYNINADTIASAIAVAVKADKLILLTDTPGLLLDLNDYSTLVKKLDLEKIRSLMSHNVISGGMIPKIQSCVDALIGDVKAAHIIDGRIKHSLLYELLTYDRVGSMIVQ</sequence>
<comment type="similarity">
    <text evidence="8">Belongs to the acetylglutamate kinase family. ArgB subfamily.</text>
</comment>
<dbReference type="EC" id="2.7.2.8" evidence="8"/>
<dbReference type="InterPro" id="IPR004662">
    <property type="entry name" value="AcgluKinase_fam"/>
</dbReference>
<keyword evidence="2 8" id="KW-0055">Arginine biosynthesis</keyword>
<evidence type="ECO:0000256" key="1">
    <source>
        <dbReference type="ARBA" id="ARBA00004828"/>
    </source>
</evidence>
<feature type="site" description="Transition state stabilizer" evidence="8">
    <location>
        <position position="31"/>
    </location>
</feature>
<dbReference type="GO" id="GO:0005524">
    <property type="term" value="F:ATP binding"/>
    <property type="evidence" value="ECO:0007669"/>
    <property type="project" value="UniProtKB-UniRule"/>
</dbReference>
<geneLocation type="chloroplast" evidence="10"/>
<dbReference type="Gene3D" id="3.40.1160.10">
    <property type="entry name" value="Acetylglutamate kinase-like"/>
    <property type="match status" value="1"/>
</dbReference>
<dbReference type="NCBIfam" id="TIGR00761">
    <property type="entry name" value="argB"/>
    <property type="match status" value="1"/>
</dbReference>
<feature type="binding site" evidence="8">
    <location>
        <begin position="66"/>
        <end position="67"/>
    </location>
    <ligand>
        <name>substrate</name>
    </ligand>
</feature>
<dbReference type="FunFam" id="3.40.1160.10:FF:000004">
    <property type="entry name" value="Acetylglutamate kinase"/>
    <property type="match status" value="1"/>
</dbReference>
<evidence type="ECO:0000256" key="2">
    <source>
        <dbReference type="ARBA" id="ARBA00022571"/>
    </source>
</evidence>
<evidence type="ECO:0000259" key="9">
    <source>
        <dbReference type="Pfam" id="PF00696"/>
    </source>
</evidence>
<evidence type="ECO:0000256" key="3">
    <source>
        <dbReference type="ARBA" id="ARBA00022605"/>
    </source>
</evidence>
<keyword evidence="6 8" id="KW-0418">Kinase</keyword>
<name>A0A1Z1MSH5_9FLOR</name>
<organism evidence="10">
    <name type="scientific">Palisada sp</name>
    <dbReference type="NCBI Taxonomy" id="1955416"/>
    <lineage>
        <taxon>Eukaryota</taxon>
        <taxon>Rhodophyta</taxon>
        <taxon>Florideophyceae</taxon>
        <taxon>Rhodymeniophycidae</taxon>
        <taxon>Ceramiales</taxon>
        <taxon>Rhodomelaceae</taxon>
        <taxon>Laurencieae</taxon>
        <taxon>Palisada</taxon>
    </lineage>
</organism>
<evidence type="ECO:0000313" key="10">
    <source>
        <dbReference type="EMBL" id="ARW68782.1"/>
    </source>
</evidence>
<comment type="function">
    <text evidence="8">Catalyzes the ATP-dependent phosphorylation of N-acetyl-L-glutamate.</text>
</comment>
<feature type="binding site" evidence="8">
    <location>
        <position position="181"/>
    </location>
    <ligand>
        <name>substrate</name>
    </ligand>
</feature>
<dbReference type="CDD" id="cd04250">
    <property type="entry name" value="AAK_NAGK-C"/>
    <property type="match status" value="1"/>
</dbReference>
<dbReference type="GO" id="GO:0003991">
    <property type="term" value="F:acetylglutamate kinase activity"/>
    <property type="evidence" value="ECO:0007669"/>
    <property type="project" value="UniProtKB-UniRule"/>
</dbReference>
<dbReference type="InterPro" id="IPR001048">
    <property type="entry name" value="Asp/Glu/Uridylate_kinase"/>
</dbReference>
<dbReference type="HAMAP" id="MF_00082">
    <property type="entry name" value="ArgB"/>
    <property type="match status" value="1"/>
</dbReference>
<comment type="pathway">
    <text evidence="1 8">Amino-acid biosynthesis; L-arginine biosynthesis; N(2)-acetyl-L-ornithine from L-glutamate: step 2/4.</text>
</comment>
<comment type="subcellular location">
    <subcellularLocation>
        <location evidence="8">Plastid</location>
        <location evidence="8">Chloroplast</location>
    </subcellularLocation>
</comment>
<dbReference type="PANTHER" id="PTHR23342">
    <property type="entry name" value="N-ACETYLGLUTAMATE SYNTHASE"/>
    <property type="match status" value="1"/>
</dbReference>
<dbReference type="PIRSF" id="PIRSF000728">
    <property type="entry name" value="NAGK"/>
    <property type="match status" value="1"/>
</dbReference>
<dbReference type="GO" id="GO:0042450">
    <property type="term" value="P:L-arginine biosynthetic process via ornithine"/>
    <property type="evidence" value="ECO:0007669"/>
    <property type="project" value="UniProtKB-UniRule"/>
</dbReference>
<feature type="domain" description="Aspartate/glutamate/uridylate kinase" evidence="9">
    <location>
        <begin position="27"/>
        <end position="263"/>
    </location>
</feature>
<dbReference type="InterPro" id="IPR036393">
    <property type="entry name" value="AceGlu_kinase-like_sf"/>
</dbReference>
<dbReference type="EMBL" id="MF101453">
    <property type="protein sequence ID" value="ARW68782.1"/>
    <property type="molecule type" value="Genomic_DNA"/>
</dbReference>
<keyword evidence="10" id="KW-0934">Plastid</keyword>
<dbReference type="Pfam" id="PF00696">
    <property type="entry name" value="AA_kinase"/>
    <property type="match status" value="1"/>
</dbReference>
<proteinExistence type="inferred from homology"/>